<evidence type="ECO:0000256" key="6">
    <source>
        <dbReference type="ARBA" id="ARBA00022840"/>
    </source>
</evidence>
<evidence type="ECO:0000313" key="8">
    <source>
        <dbReference type="EMBL" id="RUO97172.1"/>
    </source>
</evidence>
<evidence type="ECO:0000313" key="9">
    <source>
        <dbReference type="Proteomes" id="UP000268093"/>
    </source>
</evidence>
<sequence length="664" mass="74629">MAKAEENEIGTLSISTGLICILMEGGHFRCAIDGHDLESLVRVDQLVDPIFSALVIAIDLGTTYSRVAVCYDENRVELIADDQGHYDIPSYVAFTDNVRLFGNAAKSHYHSDPDRTILDARYLLGRRFDDPEVQAYMERFPFKVVEREGQPVFEVQVKGENEIFTPEDIYAMMLSRMKEIAETYLERNVTHVFVTVPSYFNHTQRQAIKNAGAIAGVAIYRIFNEPSSATFAYHLNELKDETNILVYDLGGSTLNVSLVLAEEGIFEILATAGDAHLGGRDFDRRLVEHLVRTWREENDGEDVIEDAAIVARLQHEAEEAKRVLSSQDSVHIEIKSFFGGKHLSKTITRAEFEELNDDLFRETLKHVEQVLSHANLQKTDVHEIVLAGGSAHIPKVQELLEVFFGGKKALMGVEPDKLVVYGAARQGGDFHKNSHTSFCCFLDVISVPLGVETAGGVMTEMLSRNAFYPISKTQIFSTVADDQATTVIRVFSGERAMTRFNRRIAELELTDLPAGPRGVAKIQVTFEVDANSYLTVSAHPLGREWQTVRTTMPLDFSADAFESREREKSQEEDRLFREKAVSRNALETLLHSLRSRLPDGFRLDDRVSAEHRERIVEVVNRELLEWLNEHSDGPVVTRDDGERPKRVQGVIPDVVSMLSGTDGR</sequence>
<gene>
    <name evidence="8" type="ORF">BC936DRAFT_140860</name>
</gene>
<comment type="similarity">
    <text evidence="2 7">Belongs to the heat shock protein 70 family.</text>
</comment>
<proteinExistence type="inferred from homology"/>
<evidence type="ECO:0000256" key="7">
    <source>
        <dbReference type="RuleBase" id="RU003322"/>
    </source>
</evidence>
<dbReference type="InterPro" id="IPR018181">
    <property type="entry name" value="Heat_shock_70_CS"/>
</dbReference>
<evidence type="ECO:0000256" key="4">
    <source>
        <dbReference type="ARBA" id="ARBA00022741"/>
    </source>
</evidence>
<dbReference type="InterPro" id="IPR029048">
    <property type="entry name" value="HSP70_C_sf"/>
</dbReference>
<keyword evidence="6 7" id="KW-0067">ATP-binding</keyword>
<keyword evidence="3" id="KW-0732">Signal</keyword>
<dbReference type="Gene3D" id="2.60.34.10">
    <property type="entry name" value="Substrate Binding Domain Of DNAk, Chain A, domain 1"/>
    <property type="match status" value="1"/>
</dbReference>
<dbReference type="Gene3D" id="3.90.640.10">
    <property type="entry name" value="Actin, Chain A, domain 4"/>
    <property type="match status" value="1"/>
</dbReference>
<keyword evidence="4 7" id="KW-0547">Nucleotide-binding</keyword>
<dbReference type="EMBL" id="RBNI01018106">
    <property type="protein sequence ID" value="RUO97172.1"/>
    <property type="molecule type" value="Genomic_DNA"/>
</dbReference>
<dbReference type="PRINTS" id="PR00301">
    <property type="entry name" value="HEATSHOCK70"/>
</dbReference>
<dbReference type="Gene3D" id="1.20.1270.10">
    <property type="match status" value="1"/>
</dbReference>
<reference evidence="8 9" key="1">
    <citation type="journal article" date="2018" name="New Phytol.">
        <title>Phylogenomics of Endogonaceae and evolution of mycorrhizas within Mucoromycota.</title>
        <authorList>
            <person name="Chang Y."/>
            <person name="Desiro A."/>
            <person name="Na H."/>
            <person name="Sandor L."/>
            <person name="Lipzen A."/>
            <person name="Clum A."/>
            <person name="Barry K."/>
            <person name="Grigoriev I.V."/>
            <person name="Martin F.M."/>
            <person name="Stajich J.E."/>
            <person name="Smith M.E."/>
            <person name="Bonito G."/>
            <person name="Spatafora J.W."/>
        </authorList>
    </citation>
    <scope>NUCLEOTIDE SEQUENCE [LARGE SCALE GENOMIC DNA]</scope>
    <source>
        <strain evidence="8 9">GMNB39</strain>
    </source>
</reference>
<dbReference type="PROSITE" id="PS00297">
    <property type="entry name" value="HSP70_1"/>
    <property type="match status" value="1"/>
</dbReference>
<evidence type="ECO:0000256" key="5">
    <source>
        <dbReference type="ARBA" id="ARBA00022824"/>
    </source>
</evidence>
<protein>
    <submittedName>
        <fullName evidence="8">Heat shock protein 70 family</fullName>
    </submittedName>
</protein>
<dbReference type="GO" id="GO:0005524">
    <property type="term" value="F:ATP binding"/>
    <property type="evidence" value="ECO:0007669"/>
    <property type="project" value="UniProtKB-KW"/>
</dbReference>
<dbReference type="PROSITE" id="PS00329">
    <property type="entry name" value="HSP70_2"/>
    <property type="match status" value="1"/>
</dbReference>
<name>A0A433A3A5_9FUNG</name>
<comment type="subcellular location">
    <subcellularLocation>
        <location evidence="1">Endoplasmic reticulum lumen</location>
    </subcellularLocation>
</comment>
<dbReference type="GO" id="GO:0005788">
    <property type="term" value="C:endoplasmic reticulum lumen"/>
    <property type="evidence" value="ECO:0007669"/>
    <property type="project" value="UniProtKB-SubCell"/>
</dbReference>
<dbReference type="Pfam" id="PF00012">
    <property type="entry name" value="HSP70"/>
    <property type="match status" value="1"/>
</dbReference>
<evidence type="ECO:0000256" key="2">
    <source>
        <dbReference type="ARBA" id="ARBA00007381"/>
    </source>
</evidence>
<comment type="caution">
    <text evidence="8">The sequence shown here is derived from an EMBL/GenBank/DDBJ whole genome shotgun (WGS) entry which is preliminary data.</text>
</comment>
<dbReference type="SUPFAM" id="SSF53067">
    <property type="entry name" value="Actin-like ATPase domain"/>
    <property type="match status" value="2"/>
</dbReference>
<keyword evidence="9" id="KW-1185">Reference proteome</keyword>
<dbReference type="InterPro" id="IPR013126">
    <property type="entry name" value="Hsp_70_fam"/>
</dbReference>
<dbReference type="GO" id="GO:0140662">
    <property type="term" value="F:ATP-dependent protein folding chaperone"/>
    <property type="evidence" value="ECO:0007669"/>
    <property type="project" value="InterPro"/>
</dbReference>
<accession>A0A433A3A5</accession>
<dbReference type="SUPFAM" id="SSF100920">
    <property type="entry name" value="Heat shock protein 70kD (HSP70), peptide-binding domain"/>
    <property type="match status" value="1"/>
</dbReference>
<keyword evidence="5" id="KW-0256">Endoplasmic reticulum</keyword>
<dbReference type="InterPro" id="IPR043129">
    <property type="entry name" value="ATPase_NBD"/>
</dbReference>
<dbReference type="Proteomes" id="UP000268093">
    <property type="component" value="Unassembled WGS sequence"/>
</dbReference>
<dbReference type="InterPro" id="IPR029047">
    <property type="entry name" value="HSP70_peptide-bd_sf"/>
</dbReference>
<dbReference type="Gene3D" id="3.30.420.40">
    <property type="match status" value="2"/>
</dbReference>
<organism evidence="8 9">
    <name type="scientific">Jimgerdemannia flammicorona</name>
    <dbReference type="NCBI Taxonomy" id="994334"/>
    <lineage>
        <taxon>Eukaryota</taxon>
        <taxon>Fungi</taxon>
        <taxon>Fungi incertae sedis</taxon>
        <taxon>Mucoromycota</taxon>
        <taxon>Mucoromycotina</taxon>
        <taxon>Endogonomycetes</taxon>
        <taxon>Endogonales</taxon>
        <taxon>Endogonaceae</taxon>
        <taxon>Jimgerdemannia</taxon>
    </lineage>
</organism>
<keyword evidence="8" id="KW-0346">Stress response</keyword>
<dbReference type="OrthoDB" id="2401965at2759"/>
<dbReference type="PANTHER" id="PTHR19375">
    <property type="entry name" value="HEAT SHOCK PROTEIN 70KDA"/>
    <property type="match status" value="1"/>
</dbReference>
<dbReference type="FunFam" id="3.90.640.10:FF:000153">
    <property type="entry name" value="Endoplasmic reticulum chaperone BiP"/>
    <property type="match status" value="1"/>
</dbReference>
<dbReference type="AlphaFoldDB" id="A0A433A3A5"/>
<evidence type="ECO:0000256" key="1">
    <source>
        <dbReference type="ARBA" id="ARBA00004319"/>
    </source>
</evidence>
<evidence type="ECO:0000256" key="3">
    <source>
        <dbReference type="ARBA" id="ARBA00022729"/>
    </source>
</evidence>